<sequence length="175" mass="18262">MSNGIGFSGGNFGNMQAPSQTSLFGPRAFTPFESPKKIGQLFGKVGGAAGVLTALGSLLGFARQGFPEFNLPEQQFGAGEARQIASRFGTQLKQAGASSLERTGLETPSRFLGVQARAGTEQAGLLANLLRQVDQMSLQRSMAEFQAKALKQQNKTNVLSGIADISGLVGAGLLL</sequence>
<protein>
    <submittedName>
        <fullName evidence="1">Uncharacterized protein</fullName>
    </submittedName>
</protein>
<gene>
    <name evidence="1" type="ORF">LCGC14_0351370</name>
</gene>
<evidence type="ECO:0000313" key="1">
    <source>
        <dbReference type="EMBL" id="KKN78278.1"/>
    </source>
</evidence>
<dbReference type="AlphaFoldDB" id="A0A0F9WIN9"/>
<dbReference type="EMBL" id="LAZR01000265">
    <property type="protein sequence ID" value="KKN78278.1"/>
    <property type="molecule type" value="Genomic_DNA"/>
</dbReference>
<name>A0A0F9WIN9_9ZZZZ</name>
<accession>A0A0F9WIN9</accession>
<comment type="caution">
    <text evidence="1">The sequence shown here is derived from an EMBL/GenBank/DDBJ whole genome shotgun (WGS) entry which is preliminary data.</text>
</comment>
<reference evidence="1" key="1">
    <citation type="journal article" date="2015" name="Nature">
        <title>Complex archaea that bridge the gap between prokaryotes and eukaryotes.</title>
        <authorList>
            <person name="Spang A."/>
            <person name="Saw J.H."/>
            <person name="Jorgensen S.L."/>
            <person name="Zaremba-Niedzwiedzka K."/>
            <person name="Martijn J."/>
            <person name="Lind A.E."/>
            <person name="van Eijk R."/>
            <person name="Schleper C."/>
            <person name="Guy L."/>
            <person name="Ettema T.J."/>
        </authorList>
    </citation>
    <scope>NUCLEOTIDE SEQUENCE</scope>
</reference>
<organism evidence="1">
    <name type="scientific">marine sediment metagenome</name>
    <dbReference type="NCBI Taxonomy" id="412755"/>
    <lineage>
        <taxon>unclassified sequences</taxon>
        <taxon>metagenomes</taxon>
        <taxon>ecological metagenomes</taxon>
    </lineage>
</organism>
<proteinExistence type="predicted"/>